<dbReference type="Gene3D" id="1.10.357.10">
    <property type="entry name" value="Tetracycline Repressor, domain 2"/>
    <property type="match status" value="1"/>
</dbReference>
<keyword evidence="3" id="KW-0804">Transcription</keyword>
<name>A0ABP7FAG8_9ACTN</name>
<feature type="domain" description="HTH tetR-type" evidence="4">
    <location>
        <begin position="2"/>
        <end position="43"/>
    </location>
</feature>
<reference evidence="7" key="1">
    <citation type="journal article" date="2019" name="Int. J. Syst. Evol. Microbiol.">
        <title>The Global Catalogue of Microorganisms (GCM) 10K type strain sequencing project: providing services to taxonomists for standard genome sequencing and annotation.</title>
        <authorList>
            <consortium name="The Broad Institute Genomics Platform"/>
            <consortium name="The Broad Institute Genome Sequencing Center for Infectious Disease"/>
            <person name="Wu L."/>
            <person name="Ma J."/>
        </authorList>
    </citation>
    <scope>NUCLEOTIDE SEQUENCE [LARGE SCALE GENOMIC DNA]</scope>
    <source>
        <strain evidence="7">JCM 30846</strain>
    </source>
</reference>
<sequence>MSATAELFRRHGYTGTGLKQIVAASGAPFGSVYHFFPGGKAHLGEQVVRRSGAEFRDLVFAVLDHAPSLVEGVRMVFVGAAGTLEATGYADACPIETVALEVASTHEPLRAATADVFADWLATGTERFTRHGLPEDVARRLVTSMVCSLEGAFVLSRALRDVEPVLTAGAVVQDAVRRALADAGRAPVGEEQRKGA</sequence>
<organism evidence="6 7">
    <name type="scientific">Streptomyces tremellae</name>
    <dbReference type="NCBI Taxonomy" id="1124239"/>
    <lineage>
        <taxon>Bacteria</taxon>
        <taxon>Bacillati</taxon>
        <taxon>Actinomycetota</taxon>
        <taxon>Actinomycetes</taxon>
        <taxon>Kitasatosporales</taxon>
        <taxon>Streptomycetaceae</taxon>
        <taxon>Streptomyces</taxon>
    </lineage>
</organism>
<dbReference type="RefSeq" id="WP_345647547.1">
    <property type="nucleotide sequence ID" value="NZ_BAABEP010000021.1"/>
</dbReference>
<gene>
    <name evidence="6" type="ORF">GCM10023082_33620</name>
</gene>
<accession>A0ABP7FAG8</accession>
<dbReference type="SUPFAM" id="SSF48498">
    <property type="entry name" value="Tetracyclin repressor-like, C-terminal domain"/>
    <property type="match status" value="1"/>
</dbReference>
<dbReference type="SUPFAM" id="SSF46689">
    <property type="entry name" value="Homeodomain-like"/>
    <property type="match status" value="1"/>
</dbReference>
<dbReference type="EMBL" id="BAABEP010000021">
    <property type="protein sequence ID" value="GAA3733518.1"/>
    <property type="molecule type" value="Genomic_DNA"/>
</dbReference>
<evidence type="ECO:0000259" key="5">
    <source>
        <dbReference type="Pfam" id="PF21993"/>
    </source>
</evidence>
<evidence type="ECO:0000313" key="6">
    <source>
        <dbReference type="EMBL" id="GAA3733518.1"/>
    </source>
</evidence>
<evidence type="ECO:0000313" key="7">
    <source>
        <dbReference type="Proteomes" id="UP001499884"/>
    </source>
</evidence>
<evidence type="ECO:0000259" key="4">
    <source>
        <dbReference type="Pfam" id="PF00440"/>
    </source>
</evidence>
<dbReference type="Pfam" id="PF21993">
    <property type="entry name" value="TetR_C_13_2"/>
    <property type="match status" value="1"/>
</dbReference>
<feature type="domain" description="Transcriptional regulator LmrA/YxaF-like C-terminal" evidence="5">
    <location>
        <begin position="70"/>
        <end position="169"/>
    </location>
</feature>
<dbReference type="PANTHER" id="PTHR47506:SF3">
    <property type="entry name" value="HTH-TYPE TRANSCRIPTIONAL REGULATOR LMRA"/>
    <property type="match status" value="1"/>
</dbReference>
<dbReference type="PANTHER" id="PTHR47506">
    <property type="entry name" value="TRANSCRIPTIONAL REGULATORY PROTEIN"/>
    <property type="match status" value="1"/>
</dbReference>
<keyword evidence="7" id="KW-1185">Reference proteome</keyword>
<keyword evidence="2" id="KW-0238">DNA-binding</keyword>
<proteinExistence type="predicted"/>
<comment type="caution">
    <text evidence="6">The sequence shown here is derived from an EMBL/GenBank/DDBJ whole genome shotgun (WGS) entry which is preliminary data.</text>
</comment>
<dbReference type="Pfam" id="PF00440">
    <property type="entry name" value="TetR_N"/>
    <property type="match status" value="1"/>
</dbReference>
<dbReference type="InterPro" id="IPR036271">
    <property type="entry name" value="Tet_transcr_reg_TetR-rel_C_sf"/>
</dbReference>
<dbReference type="Proteomes" id="UP001499884">
    <property type="component" value="Unassembled WGS sequence"/>
</dbReference>
<evidence type="ECO:0000256" key="1">
    <source>
        <dbReference type="ARBA" id="ARBA00023015"/>
    </source>
</evidence>
<evidence type="ECO:0000256" key="3">
    <source>
        <dbReference type="ARBA" id="ARBA00023163"/>
    </source>
</evidence>
<dbReference type="InterPro" id="IPR054156">
    <property type="entry name" value="YxaF_TetR_C"/>
</dbReference>
<evidence type="ECO:0000256" key="2">
    <source>
        <dbReference type="ARBA" id="ARBA00023125"/>
    </source>
</evidence>
<dbReference type="InterPro" id="IPR001647">
    <property type="entry name" value="HTH_TetR"/>
</dbReference>
<keyword evidence="1" id="KW-0805">Transcription regulation</keyword>
<protein>
    <submittedName>
        <fullName evidence="6">TetR/AcrR family transcriptional regulator</fullName>
    </submittedName>
</protein>
<dbReference type="InterPro" id="IPR009057">
    <property type="entry name" value="Homeodomain-like_sf"/>
</dbReference>